<keyword evidence="1" id="KW-0812">Transmembrane</keyword>
<keyword evidence="1" id="KW-0472">Membrane</keyword>
<name>A0A0D9SDI1_CHLSB</name>
<reference evidence="2" key="2">
    <citation type="submission" date="2025-08" db="UniProtKB">
        <authorList>
            <consortium name="Ensembl"/>
        </authorList>
    </citation>
    <scope>IDENTIFICATION</scope>
</reference>
<dbReference type="Ensembl" id="ENSCSAT00000019502.1">
    <property type="protein sequence ID" value="ENSCSAP00000018920.1"/>
    <property type="gene ID" value="ENSCSAG00000019412.1"/>
</dbReference>
<evidence type="ECO:0000256" key="1">
    <source>
        <dbReference type="SAM" id="Phobius"/>
    </source>
</evidence>
<evidence type="ECO:0000313" key="2">
    <source>
        <dbReference type="Ensembl" id="ENSCSAP00000018920.1"/>
    </source>
</evidence>
<dbReference type="Proteomes" id="UP000029965">
    <property type="component" value="Chromosome 24"/>
</dbReference>
<dbReference type="Bgee" id="ENSCSAG00000019412">
    <property type="expression patterns" value="Expressed in Ammon's horn and 7 other cell types or tissues"/>
</dbReference>
<accession>A0A0D9SDI1</accession>
<protein>
    <submittedName>
        <fullName evidence="2">Uncharacterized protein</fullName>
    </submittedName>
</protein>
<dbReference type="eggNOG" id="ENOG502TE2T">
    <property type="taxonomic scope" value="Eukaryota"/>
</dbReference>
<keyword evidence="3" id="KW-1185">Reference proteome</keyword>
<evidence type="ECO:0000313" key="3">
    <source>
        <dbReference type="Proteomes" id="UP000029965"/>
    </source>
</evidence>
<proteinExistence type="predicted"/>
<sequence>MLIPLQQYLVSPLPIPASFLQLHWAVFLNNFPTLYFVYAMPFCVYPKTLSKSN</sequence>
<organism evidence="2 3">
    <name type="scientific">Chlorocebus sabaeus</name>
    <name type="common">Green monkey</name>
    <name type="synonym">Simia sabaea</name>
    <dbReference type="NCBI Taxonomy" id="60711"/>
    <lineage>
        <taxon>Eukaryota</taxon>
        <taxon>Metazoa</taxon>
        <taxon>Chordata</taxon>
        <taxon>Craniata</taxon>
        <taxon>Vertebrata</taxon>
        <taxon>Euteleostomi</taxon>
        <taxon>Mammalia</taxon>
        <taxon>Eutheria</taxon>
        <taxon>Euarchontoglires</taxon>
        <taxon>Primates</taxon>
        <taxon>Haplorrhini</taxon>
        <taxon>Catarrhini</taxon>
        <taxon>Cercopithecidae</taxon>
        <taxon>Cercopithecinae</taxon>
        <taxon>Chlorocebus</taxon>
    </lineage>
</organism>
<reference evidence="2 3" key="1">
    <citation type="submission" date="2014-03" db="EMBL/GenBank/DDBJ databases">
        <authorList>
            <person name="Warren W."/>
            <person name="Wilson R.K."/>
        </authorList>
    </citation>
    <scope>NUCLEOTIDE SEQUENCE</scope>
</reference>
<keyword evidence="1" id="KW-1133">Transmembrane helix</keyword>
<feature type="transmembrane region" description="Helical" evidence="1">
    <location>
        <begin position="22"/>
        <end position="45"/>
    </location>
</feature>
<dbReference type="AlphaFoldDB" id="A0A0D9SDI1"/>
<dbReference type="EMBL" id="AQIB01056111">
    <property type="status" value="NOT_ANNOTATED_CDS"/>
    <property type="molecule type" value="Genomic_DNA"/>
</dbReference>
<reference evidence="2" key="3">
    <citation type="submission" date="2025-09" db="UniProtKB">
        <authorList>
            <consortium name="Ensembl"/>
        </authorList>
    </citation>
    <scope>IDENTIFICATION</scope>
</reference>